<dbReference type="EMBL" id="ML769591">
    <property type="protein sequence ID" value="KAE9392618.1"/>
    <property type="molecule type" value="Genomic_DNA"/>
</dbReference>
<dbReference type="OrthoDB" id="3647690at2759"/>
<dbReference type="AlphaFoldDB" id="A0A6A4H4M2"/>
<accession>A0A6A4H4M2</accession>
<reference evidence="2" key="1">
    <citation type="journal article" date="2019" name="Environ. Microbiol.">
        <title>Fungal ecological strategies reflected in gene transcription - a case study of two litter decomposers.</title>
        <authorList>
            <person name="Barbi F."/>
            <person name="Kohler A."/>
            <person name="Barry K."/>
            <person name="Baskaran P."/>
            <person name="Daum C."/>
            <person name="Fauchery L."/>
            <person name="Ihrmark K."/>
            <person name="Kuo A."/>
            <person name="LaButti K."/>
            <person name="Lipzen A."/>
            <person name="Morin E."/>
            <person name="Grigoriev I.V."/>
            <person name="Henrissat B."/>
            <person name="Lindahl B."/>
            <person name="Martin F."/>
        </authorList>
    </citation>
    <scope>NUCLEOTIDE SEQUENCE</scope>
    <source>
        <strain evidence="2">JB14</strain>
    </source>
</reference>
<feature type="non-terminal residue" evidence="2">
    <location>
        <position position="1"/>
    </location>
</feature>
<sequence length="121" mass="13973">KAYAEKDRDFLRQQYNTADGYASEVRKENIDLLKRAEIAERQASEGVALVKATFEEKLRVSEKQCEAFSRITEFMIKKDTATDGVRQQAAEAPELKARCIELEKELALVREDIERLETEME</sequence>
<feature type="non-terminal residue" evidence="2">
    <location>
        <position position="121"/>
    </location>
</feature>
<evidence type="ECO:0000313" key="2">
    <source>
        <dbReference type="EMBL" id="KAE9392618.1"/>
    </source>
</evidence>
<dbReference type="Proteomes" id="UP000799118">
    <property type="component" value="Unassembled WGS sequence"/>
</dbReference>
<evidence type="ECO:0000313" key="3">
    <source>
        <dbReference type="Proteomes" id="UP000799118"/>
    </source>
</evidence>
<keyword evidence="1" id="KW-0175">Coiled coil</keyword>
<name>A0A6A4H4M2_9AGAR</name>
<evidence type="ECO:0000256" key="1">
    <source>
        <dbReference type="SAM" id="Coils"/>
    </source>
</evidence>
<proteinExistence type="predicted"/>
<keyword evidence="3" id="KW-1185">Reference proteome</keyword>
<feature type="coiled-coil region" evidence="1">
    <location>
        <begin position="85"/>
        <end position="119"/>
    </location>
</feature>
<organism evidence="2 3">
    <name type="scientific">Gymnopus androsaceus JB14</name>
    <dbReference type="NCBI Taxonomy" id="1447944"/>
    <lineage>
        <taxon>Eukaryota</taxon>
        <taxon>Fungi</taxon>
        <taxon>Dikarya</taxon>
        <taxon>Basidiomycota</taxon>
        <taxon>Agaricomycotina</taxon>
        <taxon>Agaricomycetes</taxon>
        <taxon>Agaricomycetidae</taxon>
        <taxon>Agaricales</taxon>
        <taxon>Marasmiineae</taxon>
        <taxon>Omphalotaceae</taxon>
        <taxon>Gymnopus</taxon>
    </lineage>
</organism>
<gene>
    <name evidence="2" type="ORF">BT96DRAFT_769363</name>
</gene>
<protein>
    <submittedName>
        <fullName evidence="2">Uncharacterized protein</fullName>
    </submittedName>
</protein>